<dbReference type="SUPFAM" id="SSF53383">
    <property type="entry name" value="PLP-dependent transferases"/>
    <property type="match status" value="1"/>
</dbReference>
<evidence type="ECO:0000256" key="2">
    <source>
        <dbReference type="ARBA" id="ARBA00008954"/>
    </source>
</evidence>
<dbReference type="PANTHER" id="PTHR11986">
    <property type="entry name" value="AMINOTRANSFERASE CLASS III"/>
    <property type="match status" value="1"/>
</dbReference>
<dbReference type="InterPro" id="IPR015421">
    <property type="entry name" value="PyrdxlP-dep_Trfase_major"/>
</dbReference>
<keyword evidence="7" id="KW-1185">Reference proteome</keyword>
<keyword evidence="5" id="KW-0663">Pyridoxal phosphate</keyword>
<dbReference type="InterPro" id="IPR015422">
    <property type="entry name" value="PyrdxlP-dep_Trfase_small"/>
</dbReference>
<sequence length="264" mass="28642">VNIGFHKPMLDLIGKLKPVMPSTQFDSFFFRNSGAEAVEAAIKLARGYHGRTVGTMSLTTSKAIYRGRFGPLMPGVHVAPFPYCFTCPVHRAVPQKHNTAAVIVETILGEEGYVPPPKSFSQTIASGFPLSCIVSNKELMDTQPPGRTYSGNAVSCAAAIATLEVFEEEKILENVNNRSFQLFLLLNSWIKSLLPPHIGLDIRGLDLIVGLEFTGVPRGFVAAVAKAGVENHDIILLTTGIYETLRLIPSLTATADESITESRD</sequence>
<dbReference type="Gene3D" id="3.90.1150.10">
    <property type="entry name" value="Aspartate Aminotransferase, domain 1"/>
    <property type="match status" value="1"/>
</dbReference>
<evidence type="ECO:0000256" key="5">
    <source>
        <dbReference type="ARBA" id="ARBA00022898"/>
    </source>
</evidence>
<keyword evidence="3" id="KW-0032">Aminotransferase</keyword>
<feature type="non-terminal residue" evidence="6">
    <location>
        <position position="1"/>
    </location>
</feature>
<evidence type="ECO:0000256" key="4">
    <source>
        <dbReference type="ARBA" id="ARBA00022679"/>
    </source>
</evidence>
<evidence type="ECO:0000313" key="7">
    <source>
        <dbReference type="Proteomes" id="UP000789901"/>
    </source>
</evidence>
<dbReference type="InterPro" id="IPR015424">
    <property type="entry name" value="PyrdxlP-dep_Trfase"/>
</dbReference>
<dbReference type="InterPro" id="IPR050103">
    <property type="entry name" value="Class-III_PLP-dep_AT"/>
</dbReference>
<dbReference type="Gene3D" id="3.40.640.10">
    <property type="entry name" value="Type I PLP-dependent aspartate aminotransferase-like (Major domain)"/>
    <property type="match status" value="2"/>
</dbReference>
<evidence type="ECO:0000256" key="3">
    <source>
        <dbReference type="ARBA" id="ARBA00022576"/>
    </source>
</evidence>
<dbReference type="InterPro" id="IPR005814">
    <property type="entry name" value="Aminotrans_3"/>
</dbReference>
<comment type="similarity">
    <text evidence="2">Belongs to the class-III pyridoxal-phosphate-dependent aminotransferase family.</text>
</comment>
<dbReference type="EMBL" id="CAJVQB010053217">
    <property type="protein sequence ID" value="CAG8836277.1"/>
    <property type="molecule type" value="Genomic_DNA"/>
</dbReference>
<gene>
    <name evidence="6" type="ORF">GMARGA_LOCUS32958</name>
</gene>
<proteinExistence type="inferred from homology"/>
<dbReference type="PANTHER" id="PTHR11986:SF79">
    <property type="entry name" value="ACETYLORNITHINE AMINOTRANSFERASE, MITOCHONDRIAL"/>
    <property type="match status" value="1"/>
</dbReference>
<protein>
    <submittedName>
        <fullName evidence="6">6665_t:CDS:1</fullName>
    </submittedName>
</protein>
<organism evidence="6 7">
    <name type="scientific">Gigaspora margarita</name>
    <dbReference type="NCBI Taxonomy" id="4874"/>
    <lineage>
        <taxon>Eukaryota</taxon>
        <taxon>Fungi</taxon>
        <taxon>Fungi incertae sedis</taxon>
        <taxon>Mucoromycota</taxon>
        <taxon>Glomeromycotina</taxon>
        <taxon>Glomeromycetes</taxon>
        <taxon>Diversisporales</taxon>
        <taxon>Gigasporaceae</taxon>
        <taxon>Gigaspora</taxon>
    </lineage>
</organism>
<reference evidence="6 7" key="1">
    <citation type="submission" date="2021-06" db="EMBL/GenBank/DDBJ databases">
        <authorList>
            <person name="Kallberg Y."/>
            <person name="Tangrot J."/>
            <person name="Rosling A."/>
        </authorList>
    </citation>
    <scope>NUCLEOTIDE SEQUENCE [LARGE SCALE GENOMIC DNA]</scope>
    <source>
        <strain evidence="6 7">120-4 pot B 10/14</strain>
    </source>
</reference>
<evidence type="ECO:0000256" key="1">
    <source>
        <dbReference type="ARBA" id="ARBA00001933"/>
    </source>
</evidence>
<dbReference type="Proteomes" id="UP000789901">
    <property type="component" value="Unassembled WGS sequence"/>
</dbReference>
<name>A0ABN7WN30_GIGMA</name>
<keyword evidence="4" id="KW-0808">Transferase</keyword>
<dbReference type="Pfam" id="PF00202">
    <property type="entry name" value="Aminotran_3"/>
    <property type="match status" value="1"/>
</dbReference>
<evidence type="ECO:0000313" key="6">
    <source>
        <dbReference type="EMBL" id="CAG8836277.1"/>
    </source>
</evidence>
<comment type="caution">
    <text evidence="6">The sequence shown here is derived from an EMBL/GenBank/DDBJ whole genome shotgun (WGS) entry which is preliminary data.</text>
</comment>
<comment type="cofactor">
    <cofactor evidence="1">
        <name>pyridoxal 5'-phosphate</name>
        <dbReference type="ChEBI" id="CHEBI:597326"/>
    </cofactor>
</comment>
<accession>A0ABN7WN30</accession>